<accession>A0A0E9WXE2</accession>
<proteinExistence type="predicted"/>
<name>A0A0E9WXE2_ANGAN</name>
<evidence type="ECO:0000313" key="1">
    <source>
        <dbReference type="EMBL" id="JAH94821.1"/>
    </source>
</evidence>
<protein>
    <submittedName>
        <fullName evidence="1">Uncharacterized protein</fullName>
    </submittedName>
</protein>
<dbReference type="AlphaFoldDB" id="A0A0E9WXE2"/>
<reference evidence="1" key="2">
    <citation type="journal article" date="2015" name="Fish Shellfish Immunol.">
        <title>Early steps in the European eel (Anguilla anguilla)-Vibrio vulnificus interaction in the gills: Role of the RtxA13 toxin.</title>
        <authorList>
            <person name="Callol A."/>
            <person name="Pajuelo D."/>
            <person name="Ebbesson L."/>
            <person name="Teles M."/>
            <person name="MacKenzie S."/>
            <person name="Amaro C."/>
        </authorList>
    </citation>
    <scope>NUCLEOTIDE SEQUENCE</scope>
</reference>
<dbReference type="EMBL" id="GBXM01013756">
    <property type="protein sequence ID" value="JAH94821.1"/>
    <property type="molecule type" value="Transcribed_RNA"/>
</dbReference>
<organism evidence="1">
    <name type="scientific">Anguilla anguilla</name>
    <name type="common">European freshwater eel</name>
    <name type="synonym">Muraena anguilla</name>
    <dbReference type="NCBI Taxonomy" id="7936"/>
    <lineage>
        <taxon>Eukaryota</taxon>
        <taxon>Metazoa</taxon>
        <taxon>Chordata</taxon>
        <taxon>Craniata</taxon>
        <taxon>Vertebrata</taxon>
        <taxon>Euteleostomi</taxon>
        <taxon>Actinopterygii</taxon>
        <taxon>Neopterygii</taxon>
        <taxon>Teleostei</taxon>
        <taxon>Anguilliformes</taxon>
        <taxon>Anguillidae</taxon>
        <taxon>Anguilla</taxon>
    </lineage>
</organism>
<reference evidence="1" key="1">
    <citation type="submission" date="2014-11" db="EMBL/GenBank/DDBJ databases">
        <authorList>
            <person name="Amaro Gonzalez C."/>
        </authorList>
    </citation>
    <scope>NUCLEOTIDE SEQUENCE</scope>
</reference>
<sequence length="65" mass="7359">MVVSHNLTEPTVGRGWMAASPSPVSFYWGKYFTSGDPKKPLTVELPILLCSRFLRILRQGIRVRP</sequence>